<reference evidence="5" key="2">
    <citation type="journal article" date="2007" name="Science">
        <title>Draft genome sequence of the sexually transmitted pathogen Trichomonas vaginalis.</title>
        <authorList>
            <person name="Carlton J.M."/>
            <person name="Hirt R.P."/>
            <person name="Silva J.C."/>
            <person name="Delcher A.L."/>
            <person name="Schatz M."/>
            <person name="Zhao Q."/>
            <person name="Wortman J.R."/>
            <person name="Bidwell S.L."/>
            <person name="Alsmark U.C.M."/>
            <person name="Besteiro S."/>
            <person name="Sicheritz-Ponten T."/>
            <person name="Noel C.J."/>
            <person name="Dacks J.B."/>
            <person name="Foster P.G."/>
            <person name="Simillion C."/>
            <person name="Van de Peer Y."/>
            <person name="Miranda-Saavedra D."/>
            <person name="Barton G.J."/>
            <person name="Westrop G.D."/>
            <person name="Mueller S."/>
            <person name="Dessi D."/>
            <person name="Fiori P.L."/>
            <person name="Ren Q."/>
            <person name="Paulsen I."/>
            <person name="Zhang H."/>
            <person name="Bastida-Corcuera F.D."/>
            <person name="Simoes-Barbosa A."/>
            <person name="Brown M.T."/>
            <person name="Hayes R.D."/>
            <person name="Mukherjee M."/>
            <person name="Okumura C.Y."/>
            <person name="Schneider R."/>
            <person name="Smith A.J."/>
            <person name="Vanacova S."/>
            <person name="Villalvazo M."/>
            <person name="Haas B.J."/>
            <person name="Pertea M."/>
            <person name="Feldblyum T.V."/>
            <person name="Utterback T.R."/>
            <person name="Shu C.L."/>
            <person name="Osoegawa K."/>
            <person name="de Jong P.J."/>
            <person name="Hrdy I."/>
            <person name="Horvathova L."/>
            <person name="Zubacova Z."/>
            <person name="Dolezal P."/>
            <person name="Malik S.B."/>
            <person name="Logsdon J.M. Jr."/>
            <person name="Henze K."/>
            <person name="Gupta A."/>
            <person name="Wang C.C."/>
            <person name="Dunne R.L."/>
            <person name="Upcroft J.A."/>
            <person name="Upcroft P."/>
            <person name="White O."/>
            <person name="Salzberg S.L."/>
            <person name="Tang P."/>
            <person name="Chiu C.-H."/>
            <person name="Lee Y.-S."/>
            <person name="Embley T.M."/>
            <person name="Coombs G.H."/>
            <person name="Mottram J.C."/>
            <person name="Tachezy J."/>
            <person name="Fraser-Liggett C.M."/>
            <person name="Johnson P.J."/>
        </authorList>
    </citation>
    <scope>NUCLEOTIDE SEQUENCE [LARGE SCALE GENOMIC DNA]</scope>
    <source>
        <strain evidence="5">G3</strain>
    </source>
</reference>
<dbReference type="Pfam" id="PF00085">
    <property type="entry name" value="Thioredoxin"/>
    <property type="match status" value="1"/>
</dbReference>
<dbReference type="OrthoDB" id="71336at2759"/>
<accession>A2FLU6</accession>
<dbReference type="CDD" id="cd02961">
    <property type="entry name" value="PDI_a_family"/>
    <property type="match status" value="1"/>
</dbReference>
<feature type="domain" description="Thioredoxin" evidence="4">
    <location>
        <begin position="1"/>
        <end position="128"/>
    </location>
</feature>
<comment type="similarity">
    <text evidence="1">Belongs to the protein disulfide isomerase family.</text>
</comment>
<evidence type="ECO:0000256" key="1">
    <source>
        <dbReference type="ARBA" id="ARBA00006347"/>
    </source>
</evidence>
<dbReference type="InterPro" id="IPR051063">
    <property type="entry name" value="PDI"/>
</dbReference>
<dbReference type="SMR" id="A2FLU6"/>
<dbReference type="PANTHER" id="PTHR45672">
    <property type="entry name" value="PROTEIN DISULFIDE-ISOMERASE C17H9.14C-RELATED"/>
    <property type="match status" value="1"/>
</dbReference>
<evidence type="ECO:0000256" key="3">
    <source>
        <dbReference type="SAM" id="Phobius"/>
    </source>
</evidence>
<dbReference type="InterPro" id="IPR036249">
    <property type="entry name" value="Thioredoxin-like_sf"/>
</dbReference>
<reference evidence="5" key="1">
    <citation type="submission" date="2006-10" db="EMBL/GenBank/DDBJ databases">
        <authorList>
            <person name="Amadeo P."/>
            <person name="Zhao Q."/>
            <person name="Wortman J."/>
            <person name="Fraser-Liggett C."/>
            <person name="Carlton J."/>
        </authorList>
    </citation>
    <scope>NUCLEOTIDE SEQUENCE</scope>
    <source>
        <strain evidence="5">G3</strain>
    </source>
</reference>
<keyword evidence="3" id="KW-1133">Transmembrane helix</keyword>
<keyword evidence="3" id="KW-0472">Membrane</keyword>
<dbReference type="EMBL" id="DS113875">
    <property type="protein sequence ID" value="EAX94115.1"/>
    <property type="molecule type" value="Genomic_DNA"/>
</dbReference>
<dbReference type="SUPFAM" id="SSF52833">
    <property type="entry name" value="Thioredoxin-like"/>
    <property type="match status" value="1"/>
</dbReference>
<sequence>MILFTLGFRVYLNESNITEYLNKHTDIPHLGMFFSPWCHHCQEQHPKFLKVSEYFENDTKIGFYDFNCEKYHEKCSEFSVNAYPTYITTYNGTKVPDHMKNDIDYLFNHGFTIYEKYVFNPLIEYQNEGIRKIPSFLFNYPPYSYNLLNKVRFAIRNLDVSKYNFYINRTKPENISFQTDFDNIIYLTENYTVDSIRNFVESNNFTEFNITLEKIKKLGPKILIYISTSTDYTEFNKYYPLLSPQCRMFHSSAFGTDQVLKLFNLAEGKLPAAVLYESESNKSTILENVDGFLSIADKFGFYIPKQTPSPSLSLNRTPKQTISPSMTPNSPDINTNNYHINYGIYIIAALVFYFAFVHSKKIRALIRMYFKKLMYLCSKETLPYNR</sequence>
<dbReference type="InParanoid" id="A2FLU6"/>
<dbReference type="Gene3D" id="3.40.30.10">
    <property type="entry name" value="Glutaredoxin"/>
    <property type="match status" value="1"/>
</dbReference>
<dbReference type="AlphaFoldDB" id="A2FLU6"/>
<evidence type="ECO:0000259" key="4">
    <source>
        <dbReference type="PROSITE" id="PS51352"/>
    </source>
</evidence>
<dbReference type="VEuPathDB" id="TrichDB:TVAG_233660"/>
<dbReference type="RefSeq" id="XP_001307045.1">
    <property type="nucleotide sequence ID" value="XM_001307044.1"/>
</dbReference>
<feature type="transmembrane region" description="Helical" evidence="3">
    <location>
        <begin position="338"/>
        <end position="357"/>
    </location>
</feature>
<name>A2FLU6_TRIV3</name>
<dbReference type="InterPro" id="IPR013766">
    <property type="entry name" value="Thioredoxin_domain"/>
</dbReference>
<evidence type="ECO:0000313" key="5">
    <source>
        <dbReference type="EMBL" id="EAX94115.1"/>
    </source>
</evidence>
<dbReference type="Proteomes" id="UP000001542">
    <property type="component" value="Unassembled WGS sequence"/>
</dbReference>
<dbReference type="PANTHER" id="PTHR45672:SF3">
    <property type="entry name" value="THIOREDOXIN DOMAIN-CONTAINING PROTEIN 5"/>
    <property type="match status" value="1"/>
</dbReference>
<dbReference type="GO" id="GO:0003756">
    <property type="term" value="F:protein disulfide isomerase activity"/>
    <property type="evidence" value="ECO:0000318"/>
    <property type="project" value="GO_Central"/>
</dbReference>
<dbReference type="GO" id="GO:0005783">
    <property type="term" value="C:endoplasmic reticulum"/>
    <property type="evidence" value="ECO:0000318"/>
    <property type="project" value="GO_Central"/>
</dbReference>
<dbReference type="PROSITE" id="PS51352">
    <property type="entry name" value="THIOREDOXIN_2"/>
    <property type="match status" value="1"/>
</dbReference>
<dbReference type="KEGG" id="tva:4751842"/>
<proteinExistence type="inferred from homology"/>
<dbReference type="GO" id="GO:0006457">
    <property type="term" value="P:protein folding"/>
    <property type="evidence" value="ECO:0000318"/>
    <property type="project" value="GO_Central"/>
</dbReference>
<keyword evidence="2" id="KW-0732">Signal</keyword>
<keyword evidence="6" id="KW-1185">Reference proteome</keyword>
<dbReference type="eggNOG" id="KOG0191">
    <property type="taxonomic scope" value="Eukaryota"/>
</dbReference>
<gene>
    <name evidence="5" type="ORF">TVAG_233660</name>
</gene>
<organism evidence="5 6">
    <name type="scientific">Trichomonas vaginalis (strain ATCC PRA-98 / G3)</name>
    <dbReference type="NCBI Taxonomy" id="412133"/>
    <lineage>
        <taxon>Eukaryota</taxon>
        <taxon>Metamonada</taxon>
        <taxon>Parabasalia</taxon>
        <taxon>Trichomonadida</taxon>
        <taxon>Trichomonadidae</taxon>
        <taxon>Trichomonas</taxon>
    </lineage>
</organism>
<evidence type="ECO:0000313" key="6">
    <source>
        <dbReference type="Proteomes" id="UP000001542"/>
    </source>
</evidence>
<evidence type="ECO:0000256" key="2">
    <source>
        <dbReference type="ARBA" id="ARBA00022729"/>
    </source>
</evidence>
<protein>
    <recommendedName>
        <fullName evidence="4">Thioredoxin domain-containing protein</fullName>
    </recommendedName>
</protein>
<keyword evidence="3" id="KW-0812">Transmembrane</keyword>
<dbReference type="VEuPathDB" id="TrichDB:TVAGG3_0753340"/>
<dbReference type="STRING" id="5722.A2FLU6"/>